<dbReference type="STRING" id="418985.A0A1V9XAF5"/>
<dbReference type="PANTHER" id="PTHR44329">
    <property type="entry name" value="SERINE/THREONINE-PROTEIN KINASE TNNI3K-RELATED"/>
    <property type="match status" value="1"/>
</dbReference>
<dbReference type="AlphaFoldDB" id="A0A1V9XAF5"/>
<feature type="domain" description="Protein kinase" evidence="5">
    <location>
        <begin position="1"/>
        <end position="268"/>
    </location>
</feature>
<dbReference type="InterPro" id="IPR051681">
    <property type="entry name" value="Ser/Thr_Kinases-Pseudokinases"/>
</dbReference>
<dbReference type="PANTHER" id="PTHR44329:SF288">
    <property type="entry name" value="MITOGEN-ACTIVATED PROTEIN KINASE KINASE KINASE 20"/>
    <property type="match status" value="1"/>
</dbReference>
<dbReference type="EMBL" id="MNPL01017289">
    <property type="protein sequence ID" value="OQR70519.1"/>
    <property type="molecule type" value="Genomic_DNA"/>
</dbReference>
<evidence type="ECO:0000256" key="2">
    <source>
        <dbReference type="ARBA" id="ARBA00022741"/>
    </source>
</evidence>
<dbReference type="SUPFAM" id="SSF56112">
    <property type="entry name" value="Protein kinase-like (PK-like)"/>
    <property type="match status" value="1"/>
</dbReference>
<evidence type="ECO:0000256" key="1">
    <source>
        <dbReference type="ARBA" id="ARBA00022679"/>
    </source>
</evidence>
<dbReference type="GO" id="GO:0005524">
    <property type="term" value="F:ATP binding"/>
    <property type="evidence" value="ECO:0007669"/>
    <property type="project" value="UniProtKB-KW"/>
</dbReference>
<keyword evidence="1" id="KW-0808">Transferase</keyword>
<dbReference type="OrthoDB" id="6351938at2759"/>
<dbReference type="InterPro" id="IPR000719">
    <property type="entry name" value="Prot_kinase_dom"/>
</dbReference>
<protein>
    <submittedName>
        <fullName evidence="6">Putative myosin light chain kinase-like</fullName>
    </submittedName>
</protein>
<evidence type="ECO:0000313" key="7">
    <source>
        <dbReference type="Proteomes" id="UP000192247"/>
    </source>
</evidence>
<keyword evidence="2" id="KW-0547">Nucleotide-binding</keyword>
<dbReference type="InterPro" id="IPR011009">
    <property type="entry name" value="Kinase-like_dom_sf"/>
</dbReference>
<proteinExistence type="predicted"/>
<dbReference type="GO" id="GO:0004674">
    <property type="term" value="F:protein serine/threonine kinase activity"/>
    <property type="evidence" value="ECO:0007669"/>
    <property type="project" value="TreeGrafter"/>
</dbReference>
<evidence type="ECO:0000256" key="3">
    <source>
        <dbReference type="ARBA" id="ARBA00022777"/>
    </source>
</evidence>
<reference evidence="6 7" key="1">
    <citation type="journal article" date="2017" name="Gigascience">
        <title>Draft genome of the honey bee ectoparasitic mite, Tropilaelaps mercedesae, is shaped by the parasitic life history.</title>
        <authorList>
            <person name="Dong X."/>
            <person name="Armstrong S.D."/>
            <person name="Xia D."/>
            <person name="Makepeace B.L."/>
            <person name="Darby A.C."/>
            <person name="Kadowaki T."/>
        </authorList>
    </citation>
    <scope>NUCLEOTIDE SEQUENCE [LARGE SCALE GENOMIC DNA]</scope>
    <source>
        <strain evidence="6">Wuxi-XJTLU</strain>
    </source>
</reference>
<dbReference type="CDD" id="cd00180">
    <property type="entry name" value="PKc"/>
    <property type="match status" value="1"/>
</dbReference>
<dbReference type="PROSITE" id="PS50011">
    <property type="entry name" value="PROTEIN_KINASE_DOM"/>
    <property type="match status" value="1"/>
</dbReference>
<accession>A0A1V9XAF5</accession>
<dbReference type="Pfam" id="PF00069">
    <property type="entry name" value="Pkinase"/>
    <property type="match status" value="1"/>
</dbReference>
<keyword evidence="3 6" id="KW-0418">Kinase</keyword>
<evidence type="ECO:0000313" key="6">
    <source>
        <dbReference type="EMBL" id="OQR70519.1"/>
    </source>
</evidence>
<dbReference type="InParanoid" id="A0A1V9XAF5"/>
<dbReference type="Proteomes" id="UP000192247">
    <property type="component" value="Unassembled WGS sequence"/>
</dbReference>
<sequence length="273" mass="30770">MSSATININKSSRISERFGRHGVYKASQMSQIVAVKIRESAALAYQRPEVHDDENSDDDELDKENKRKLGELMALNHDHVARFIGVSTVTLDSKTYRGCLVMEYGAGGSLHTALKNHALYQKRLAQSIIQQIASGLEYLHSKGKLHGNLKASNVIFKDENRTQVMISDFCLPKTYRDDSSIPTVFQRTHNVYTRGCDVFSLAAIARAIINNEMPMRLPTVEQLETEYDMVTLKEEHPERYKAIFNSLFRDEESAPSAAEFTAAFTPCLPICTF</sequence>
<evidence type="ECO:0000259" key="5">
    <source>
        <dbReference type="PROSITE" id="PS50011"/>
    </source>
</evidence>
<dbReference type="Gene3D" id="1.10.510.10">
    <property type="entry name" value="Transferase(Phosphotransferase) domain 1"/>
    <property type="match status" value="1"/>
</dbReference>
<keyword evidence="4" id="KW-0067">ATP-binding</keyword>
<evidence type="ECO:0000256" key="4">
    <source>
        <dbReference type="ARBA" id="ARBA00022840"/>
    </source>
</evidence>
<name>A0A1V9XAF5_9ACAR</name>
<comment type="caution">
    <text evidence="6">The sequence shown here is derived from an EMBL/GenBank/DDBJ whole genome shotgun (WGS) entry which is preliminary data.</text>
</comment>
<keyword evidence="7" id="KW-1185">Reference proteome</keyword>
<gene>
    <name evidence="6" type="ORF">BIW11_11585</name>
</gene>
<organism evidence="6 7">
    <name type="scientific">Tropilaelaps mercedesae</name>
    <dbReference type="NCBI Taxonomy" id="418985"/>
    <lineage>
        <taxon>Eukaryota</taxon>
        <taxon>Metazoa</taxon>
        <taxon>Ecdysozoa</taxon>
        <taxon>Arthropoda</taxon>
        <taxon>Chelicerata</taxon>
        <taxon>Arachnida</taxon>
        <taxon>Acari</taxon>
        <taxon>Parasitiformes</taxon>
        <taxon>Mesostigmata</taxon>
        <taxon>Gamasina</taxon>
        <taxon>Dermanyssoidea</taxon>
        <taxon>Laelapidae</taxon>
        <taxon>Tropilaelaps</taxon>
    </lineage>
</organism>